<dbReference type="Pfam" id="PF12498">
    <property type="entry name" value="bZIP_C"/>
    <property type="match status" value="1"/>
</dbReference>
<dbReference type="GO" id="GO:0046983">
    <property type="term" value="F:protein dimerization activity"/>
    <property type="evidence" value="ECO:0007669"/>
    <property type="project" value="UniProtKB-ARBA"/>
</dbReference>
<dbReference type="PROSITE" id="PS00036">
    <property type="entry name" value="BZIP_BASIC"/>
    <property type="match status" value="1"/>
</dbReference>
<keyword evidence="3" id="KW-0805">Transcription regulation</keyword>
<evidence type="ECO:0000259" key="8">
    <source>
        <dbReference type="PROSITE" id="PS50217"/>
    </source>
</evidence>
<dbReference type="Pfam" id="PF00170">
    <property type="entry name" value="bZIP_1"/>
    <property type="match status" value="1"/>
</dbReference>
<feature type="region of interest" description="Disordered" evidence="7">
    <location>
        <begin position="50"/>
        <end position="80"/>
    </location>
</feature>
<dbReference type="Gene3D" id="1.20.5.170">
    <property type="match status" value="1"/>
</dbReference>
<dbReference type="Proteomes" id="UP001314170">
    <property type="component" value="Unassembled WGS sequence"/>
</dbReference>
<dbReference type="InterPro" id="IPR020983">
    <property type="entry name" value="Basic_leucine-zipper_C"/>
</dbReference>
<reference evidence="9 10" key="1">
    <citation type="submission" date="2024-01" db="EMBL/GenBank/DDBJ databases">
        <authorList>
            <person name="Waweru B."/>
        </authorList>
    </citation>
    <scope>NUCLEOTIDE SEQUENCE [LARGE SCALE GENOMIC DNA]</scope>
</reference>
<dbReference type="PANTHER" id="PTHR46408:SF5">
    <property type="entry name" value="BASIC LEUCINE ZIPPER 10"/>
    <property type="match status" value="1"/>
</dbReference>
<keyword evidence="6" id="KW-0539">Nucleus</keyword>
<sequence length="457" mass="49674">MNTVFSVDDLSDPFWLSPPQLLQSTTPAMHRSESEWAFEKFLQEVSPAFVSSPASDTNTAAPSALSHSSTSSIPPDNGEDEVVEITKHPIRHHHPNPNPHPQTLDRNLTAPIDSEDYRAVLKSKLDLACAAVAMSRKSNAIKPEDFSSVPEDQRLAAIDAQLETQAFRTGHGISMGQIGADGGSLGIPALPTTQRKQEVQARQTTSGSSREDSDDDDLEGDTGTNENGDPNDAKRMRRMQSNRESARRSRRRKQAQLSELETQVGQLRDERSSLLSRFTDVNQKRDDAAVDNRILKADIETLRAKVKMAEEQVKQVTGCNPMLLARSSMTSPGMPFVGGRVDAPTNVAVPMQTNPHQFFHQPVHGITSAAPHLQRLDNSFPNNTLVPLPTNPQTDNGTSNNGGLTSMQFTAGGQSLAVMPSVQQVQKQICPTVGPAGALPVHDSGIPHMVAKDNKKK</sequence>
<feature type="region of interest" description="Disordered" evidence="7">
    <location>
        <begin position="173"/>
        <end position="264"/>
    </location>
</feature>
<dbReference type="SMART" id="SM00338">
    <property type="entry name" value="BRLZ"/>
    <property type="match status" value="1"/>
</dbReference>
<dbReference type="GO" id="GO:0003677">
    <property type="term" value="F:DNA binding"/>
    <property type="evidence" value="ECO:0007669"/>
    <property type="project" value="UniProtKB-KW"/>
</dbReference>
<feature type="domain" description="BZIP" evidence="8">
    <location>
        <begin position="232"/>
        <end position="284"/>
    </location>
</feature>
<evidence type="ECO:0000256" key="1">
    <source>
        <dbReference type="ARBA" id="ARBA00004123"/>
    </source>
</evidence>
<evidence type="ECO:0000256" key="3">
    <source>
        <dbReference type="ARBA" id="ARBA00023015"/>
    </source>
</evidence>
<keyword evidence="10" id="KW-1185">Reference proteome</keyword>
<dbReference type="AlphaFoldDB" id="A0AAV1S4X7"/>
<comment type="subcellular location">
    <subcellularLocation>
        <location evidence="1">Nucleus</location>
    </subcellularLocation>
</comment>
<accession>A0AAV1S4X7</accession>
<dbReference type="FunFam" id="1.20.5.170:FF:000020">
    <property type="entry name" value="BZIP transcription factor"/>
    <property type="match status" value="1"/>
</dbReference>
<name>A0AAV1S4X7_9ROSI</name>
<evidence type="ECO:0000256" key="6">
    <source>
        <dbReference type="ARBA" id="ARBA00023242"/>
    </source>
</evidence>
<proteinExistence type="inferred from homology"/>
<evidence type="ECO:0000256" key="5">
    <source>
        <dbReference type="ARBA" id="ARBA00023163"/>
    </source>
</evidence>
<dbReference type="InterPro" id="IPR004827">
    <property type="entry name" value="bZIP"/>
</dbReference>
<comment type="similarity">
    <text evidence="2">Belongs to the bZIP family.</text>
</comment>
<organism evidence="9 10">
    <name type="scientific">Dovyalis caffra</name>
    <dbReference type="NCBI Taxonomy" id="77055"/>
    <lineage>
        <taxon>Eukaryota</taxon>
        <taxon>Viridiplantae</taxon>
        <taxon>Streptophyta</taxon>
        <taxon>Embryophyta</taxon>
        <taxon>Tracheophyta</taxon>
        <taxon>Spermatophyta</taxon>
        <taxon>Magnoliopsida</taxon>
        <taxon>eudicotyledons</taxon>
        <taxon>Gunneridae</taxon>
        <taxon>Pentapetalae</taxon>
        <taxon>rosids</taxon>
        <taxon>fabids</taxon>
        <taxon>Malpighiales</taxon>
        <taxon>Salicaceae</taxon>
        <taxon>Flacourtieae</taxon>
        <taxon>Dovyalis</taxon>
    </lineage>
</organism>
<evidence type="ECO:0000256" key="4">
    <source>
        <dbReference type="ARBA" id="ARBA00023125"/>
    </source>
</evidence>
<evidence type="ECO:0000256" key="7">
    <source>
        <dbReference type="SAM" id="MobiDB-lite"/>
    </source>
</evidence>
<evidence type="ECO:0000313" key="9">
    <source>
        <dbReference type="EMBL" id="CAK7346494.1"/>
    </source>
</evidence>
<dbReference type="GO" id="GO:0003700">
    <property type="term" value="F:DNA-binding transcription factor activity"/>
    <property type="evidence" value="ECO:0007669"/>
    <property type="project" value="InterPro"/>
</dbReference>
<dbReference type="EMBL" id="CAWUPB010001173">
    <property type="protein sequence ID" value="CAK7346494.1"/>
    <property type="molecule type" value="Genomic_DNA"/>
</dbReference>
<evidence type="ECO:0000256" key="2">
    <source>
        <dbReference type="ARBA" id="ARBA00007163"/>
    </source>
</evidence>
<dbReference type="PROSITE" id="PS50217">
    <property type="entry name" value="BZIP"/>
    <property type="match status" value="1"/>
</dbReference>
<dbReference type="InterPro" id="IPR046347">
    <property type="entry name" value="bZIP_sf"/>
</dbReference>
<feature type="compositionally biased region" description="Polar residues" evidence="7">
    <location>
        <begin position="255"/>
        <end position="264"/>
    </location>
</feature>
<dbReference type="SUPFAM" id="SSF57959">
    <property type="entry name" value="Leucine zipper domain"/>
    <property type="match status" value="1"/>
</dbReference>
<evidence type="ECO:0000313" key="10">
    <source>
        <dbReference type="Proteomes" id="UP001314170"/>
    </source>
</evidence>
<protein>
    <recommendedName>
        <fullName evidence="8">BZIP domain-containing protein</fullName>
    </recommendedName>
</protein>
<keyword evidence="5" id="KW-0804">Transcription</keyword>
<dbReference type="PANTHER" id="PTHR46408">
    <property type="entry name" value="BASIC LEUCINE ZIPPER 63"/>
    <property type="match status" value="1"/>
</dbReference>
<feature type="compositionally biased region" description="Low complexity" evidence="7">
    <location>
        <begin position="60"/>
        <end position="75"/>
    </location>
</feature>
<keyword evidence="4" id="KW-0238">DNA-binding</keyword>
<dbReference type="GO" id="GO:0005634">
    <property type="term" value="C:nucleus"/>
    <property type="evidence" value="ECO:0007669"/>
    <property type="project" value="UniProtKB-SubCell"/>
</dbReference>
<comment type="caution">
    <text evidence="9">The sequence shown here is derived from an EMBL/GenBank/DDBJ whole genome shotgun (WGS) entry which is preliminary data.</text>
</comment>
<gene>
    <name evidence="9" type="ORF">DCAF_LOCUS19171</name>
</gene>